<organism evidence="2 3">
    <name type="scientific">Cyclobacterium qasimii M12-11B</name>
    <dbReference type="NCBI Taxonomy" id="641524"/>
    <lineage>
        <taxon>Bacteria</taxon>
        <taxon>Pseudomonadati</taxon>
        <taxon>Bacteroidota</taxon>
        <taxon>Cytophagia</taxon>
        <taxon>Cytophagales</taxon>
        <taxon>Cyclobacteriaceae</taxon>
        <taxon>Cyclobacterium</taxon>
    </lineage>
</organism>
<dbReference type="GO" id="GO:0005737">
    <property type="term" value="C:cytoplasm"/>
    <property type="evidence" value="ECO:0007669"/>
    <property type="project" value="TreeGrafter"/>
</dbReference>
<dbReference type="PROSITE" id="PS50991">
    <property type="entry name" value="PYR_CT"/>
    <property type="match status" value="1"/>
</dbReference>
<dbReference type="InterPro" id="IPR003379">
    <property type="entry name" value="Carboxylase_cons_dom"/>
</dbReference>
<dbReference type="PANTHER" id="PTHR43778">
    <property type="entry name" value="PYRUVATE CARBOXYLASE"/>
    <property type="match status" value="1"/>
</dbReference>
<protein>
    <submittedName>
        <fullName evidence="2">Pyruvate carboxylase</fullName>
        <ecNumber evidence="2">6.4.1.1</ecNumber>
    </submittedName>
</protein>
<dbReference type="EMBL" id="ATNM01000019">
    <property type="protein sequence ID" value="EPR71302.1"/>
    <property type="molecule type" value="Genomic_DNA"/>
</dbReference>
<name>S7VPP3_9BACT</name>
<dbReference type="Pfam" id="PF02436">
    <property type="entry name" value="PYC_OADA"/>
    <property type="match status" value="1"/>
</dbReference>
<dbReference type="InterPro" id="IPR055268">
    <property type="entry name" value="PCB-like"/>
</dbReference>
<dbReference type="EC" id="6.4.1.1" evidence="2"/>
<evidence type="ECO:0000313" key="3">
    <source>
        <dbReference type="Proteomes" id="UP000014974"/>
    </source>
</evidence>
<reference evidence="2 3" key="1">
    <citation type="journal article" date="2013" name="Genome Announc.">
        <title>Draft Genome Sequence of Cyclobacterium qasimii Strain M12-11BT, Isolated from Arctic Marine Sediment.</title>
        <authorList>
            <person name="Shivaji S."/>
            <person name="Ara S."/>
            <person name="Singh A."/>
            <person name="Kumar Pinnaka A."/>
        </authorList>
    </citation>
    <scope>NUCLEOTIDE SEQUENCE [LARGE SCALE GENOMIC DNA]</scope>
    <source>
        <strain evidence="2 3">M12-11B</strain>
    </source>
</reference>
<evidence type="ECO:0000313" key="2">
    <source>
        <dbReference type="EMBL" id="EPR71302.1"/>
    </source>
</evidence>
<gene>
    <name evidence="2" type="ORF">ADICYQ_0509</name>
</gene>
<sequence length="165" mass="18269">MAGLLKPYAATELVGALKDTVNIPIQLHTHDTSSLQTATYLKAIEAEVDVVDVALGGLSGLTSQPNFNAVVEMMKGQERAHDFDMNMLNQFSNYWEDTREMYYPFESGLKAGTAEVYQHEIPGGQYSNLRPQAIALGLGDRFDDVKKCMRKSMPCLATSSKYPKL</sequence>
<dbReference type="SUPFAM" id="SSF89000">
    <property type="entry name" value="post-HMGL domain-like"/>
    <property type="match status" value="1"/>
</dbReference>
<proteinExistence type="predicted"/>
<keyword evidence="2" id="KW-0436">Ligase</keyword>
<dbReference type="Proteomes" id="UP000014974">
    <property type="component" value="Unassembled WGS sequence"/>
</dbReference>
<dbReference type="eggNOG" id="COG1038">
    <property type="taxonomic scope" value="Bacteria"/>
</dbReference>
<dbReference type="GO" id="GO:0004736">
    <property type="term" value="F:pyruvate carboxylase activity"/>
    <property type="evidence" value="ECO:0007669"/>
    <property type="project" value="UniProtKB-EC"/>
</dbReference>
<dbReference type="Pfam" id="PF00682">
    <property type="entry name" value="HMGL-like"/>
    <property type="match status" value="1"/>
</dbReference>
<dbReference type="STRING" id="641524.ADICYQ_0509"/>
<dbReference type="PATRIC" id="fig|641524.5.peg.504"/>
<keyword evidence="2" id="KW-0670">Pyruvate</keyword>
<feature type="domain" description="Pyruvate carboxyltransferase" evidence="1">
    <location>
        <begin position="1"/>
        <end position="89"/>
    </location>
</feature>
<dbReference type="AlphaFoldDB" id="S7VPP3"/>
<accession>S7VPP3</accession>
<evidence type="ECO:0000259" key="1">
    <source>
        <dbReference type="PROSITE" id="PS50991"/>
    </source>
</evidence>
<dbReference type="Gene3D" id="3.20.20.70">
    <property type="entry name" value="Aldolase class I"/>
    <property type="match status" value="1"/>
</dbReference>
<dbReference type="PANTHER" id="PTHR43778:SF2">
    <property type="entry name" value="PYRUVATE CARBOXYLASE, MITOCHONDRIAL"/>
    <property type="match status" value="1"/>
</dbReference>
<dbReference type="InterPro" id="IPR013785">
    <property type="entry name" value="Aldolase_TIM"/>
</dbReference>
<dbReference type="GO" id="GO:0006094">
    <property type="term" value="P:gluconeogenesis"/>
    <property type="evidence" value="ECO:0007669"/>
    <property type="project" value="TreeGrafter"/>
</dbReference>
<comment type="caution">
    <text evidence="2">The sequence shown here is derived from an EMBL/GenBank/DDBJ whole genome shotgun (WGS) entry which is preliminary data.</text>
</comment>
<dbReference type="SUPFAM" id="SSF51569">
    <property type="entry name" value="Aldolase"/>
    <property type="match status" value="1"/>
</dbReference>
<dbReference type="InterPro" id="IPR000891">
    <property type="entry name" value="PYR_CT"/>
</dbReference>